<evidence type="ECO:0000313" key="12">
    <source>
        <dbReference type="EMBL" id="MBB2187017.1"/>
    </source>
</evidence>
<dbReference type="InterPro" id="IPR003016">
    <property type="entry name" value="2-oxoA_DH_lipoyl-BS"/>
</dbReference>
<dbReference type="SUPFAM" id="SSF52777">
    <property type="entry name" value="CoA-dependent acyltransferases"/>
    <property type="match status" value="1"/>
</dbReference>
<evidence type="ECO:0000256" key="7">
    <source>
        <dbReference type="ARBA" id="ARBA00048370"/>
    </source>
</evidence>
<dbReference type="EMBL" id="JABEQI010000006">
    <property type="protein sequence ID" value="MBB2187017.1"/>
    <property type="molecule type" value="Genomic_DNA"/>
</dbReference>
<keyword evidence="13" id="KW-0670">Pyruvate</keyword>
<keyword evidence="5 8" id="KW-0012">Acyltransferase</keyword>
<dbReference type="InterPro" id="IPR006257">
    <property type="entry name" value="LAT1"/>
</dbReference>
<dbReference type="InterPro" id="IPR000089">
    <property type="entry name" value="Biotin_lipoyl"/>
</dbReference>
<dbReference type="PANTHER" id="PTHR23151:SF90">
    <property type="entry name" value="DIHYDROLIPOYLLYSINE-RESIDUE ACETYLTRANSFERASE COMPONENT OF PYRUVATE DEHYDROGENASE COMPLEX, MITOCHONDRIAL-RELATED"/>
    <property type="match status" value="1"/>
</dbReference>
<evidence type="ECO:0000256" key="2">
    <source>
        <dbReference type="ARBA" id="ARBA00011484"/>
    </source>
</evidence>
<dbReference type="EC" id="2.3.1.12" evidence="8"/>
<dbReference type="GO" id="GO:0004742">
    <property type="term" value="F:dihydrolipoyllysine-residue acetyltransferase activity"/>
    <property type="evidence" value="ECO:0007669"/>
    <property type="project" value="UniProtKB-UniRule"/>
</dbReference>
<dbReference type="Gene3D" id="4.10.320.10">
    <property type="entry name" value="E3-binding domain"/>
    <property type="match status" value="1"/>
</dbReference>
<name>A0A370FZC6_GLULI</name>
<proteinExistence type="inferred from homology"/>
<dbReference type="EMBL" id="QQAW01000007">
    <property type="protein sequence ID" value="RDI36991.1"/>
    <property type="molecule type" value="Genomic_DNA"/>
</dbReference>
<feature type="domain" description="Peripheral subunit-binding (PSBD)" evidence="11">
    <location>
        <begin position="132"/>
        <end position="169"/>
    </location>
</feature>
<dbReference type="Gene3D" id="3.30.559.10">
    <property type="entry name" value="Chloramphenicol acetyltransferase-like domain"/>
    <property type="match status" value="1"/>
</dbReference>
<evidence type="ECO:0000259" key="11">
    <source>
        <dbReference type="PROSITE" id="PS51826"/>
    </source>
</evidence>
<dbReference type="Proteomes" id="UP000562982">
    <property type="component" value="Unassembled WGS sequence"/>
</dbReference>
<dbReference type="InterPro" id="IPR045257">
    <property type="entry name" value="E2/Pdx1"/>
</dbReference>
<evidence type="ECO:0000256" key="6">
    <source>
        <dbReference type="ARBA" id="ARBA00025211"/>
    </source>
</evidence>
<reference evidence="13 14" key="1">
    <citation type="submission" date="2018-07" db="EMBL/GenBank/DDBJ databases">
        <title>Genomic Encyclopedia of Type Strains, Phase IV (KMG-IV): sequencing the most valuable type-strain genomes for metagenomic binning, comparative biology and taxonomic classification.</title>
        <authorList>
            <person name="Goeker M."/>
        </authorList>
    </citation>
    <scope>NUCLEOTIDE SEQUENCE [LARGE SCALE GENOMIC DNA]</scope>
    <source>
        <strain evidence="13 14">DSM 5603</strain>
    </source>
</reference>
<dbReference type="PROSITE" id="PS00189">
    <property type="entry name" value="LIPOYL"/>
    <property type="match status" value="1"/>
</dbReference>
<evidence type="ECO:0000256" key="3">
    <source>
        <dbReference type="ARBA" id="ARBA00022679"/>
    </source>
</evidence>
<evidence type="ECO:0000256" key="9">
    <source>
        <dbReference type="SAM" id="MobiDB-lite"/>
    </source>
</evidence>
<reference evidence="12 15" key="2">
    <citation type="submission" date="2020-04" db="EMBL/GenBank/DDBJ databases">
        <title>Description of novel Gluconacetobacter.</title>
        <authorList>
            <person name="Sombolestani A."/>
        </authorList>
    </citation>
    <scope>NUCLEOTIDE SEQUENCE [LARGE SCALE GENOMIC DNA]</scope>
    <source>
        <strain evidence="12 15">LMG 1382</strain>
    </source>
</reference>
<sequence length="427" mass="44605">MAVNICMPSGSSAPGLATLARWLKTEGDPVSVGDVLAEIEADKATMEIEAPADGILARILVPDGTPDVEAEQIIGIVGGPGEAISDIPPAGIVQPPPAEAQASISARAPAPPVTHPEPPPTIAHAGADRRIVASPVARRLAHLRGVDLRQITGSGPAGRILRRDVEGATPQAVSNAAPQATPTPPPTSMPPQDDGNIRGVPVSAMRRTIAQRLTAAKQTVPHFYVSIDVEMDALLALRQTVNEIAAADGSAEACHLSINDMLIRAVALALKALPAVNVCWAEDSILFHHRIDVAVAVSVPDGLVTPLIRDAGAKSLTTIARESQALIARAREGRLRTEDMQGGCFTLSNAGMFGVDTMTAIINPPHAAILAVGAIGRRPVIRQEQVAIASVMTCTLSADHRVVDGALAAQWLDAFRTIVEQPLRLML</sequence>
<dbReference type="SUPFAM" id="SSF51230">
    <property type="entry name" value="Single hybrid motif"/>
    <property type="match status" value="1"/>
</dbReference>
<comment type="similarity">
    <text evidence="1 8">Belongs to the 2-oxoacid dehydrogenase family.</text>
</comment>
<keyword evidence="14" id="KW-1185">Reference proteome</keyword>
<dbReference type="Pfam" id="PF02817">
    <property type="entry name" value="E3_binding"/>
    <property type="match status" value="1"/>
</dbReference>
<dbReference type="AlphaFoldDB" id="A0A370FZC6"/>
<dbReference type="PANTHER" id="PTHR23151">
    <property type="entry name" value="DIHYDROLIPOAMIDE ACETYL/SUCCINYL-TRANSFERASE-RELATED"/>
    <property type="match status" value="1"/>
</dbReference>
<evidence type="ECO:0000313" key="15">
    <source>
        <dbReference type="Proteomes" id="UP000562982"/>
    </source>
</evidence>
<dbReference type="NCBIfam" id="TIGR01349">
    <property type="entry name" value="PDHac_trf_mito"/>
    <property type="match status" value="1"/>
</dbReference>
<feature type="region of interest" description="Disordered" evidence="9">
    <location>
        <begin position="100"/>
        <end position="119"/>
    </location>
</feature>
<dbReference type="GO" id="GO:0045254">
    <property type="term" value="C:pyruvate dehydrogenase complex"/>
    <property type="evidence" value="ECO:0007669"/>
    <property type="project" value="UniProtKB-UniRule"/>
</dbReference>
<comment type="cofactor">
    <cofactor evidence="8">
        <name>(R)-lipoate</name>
        <dbReference type="ChEBI" id="CHEBI:83088"/>
    </cofactor>
    <text evidence="8">Binds 1 lipoyl cofactor covalently.</text>
</comment>
<dbReference type="Proteomes" id="UP000254958">
    <property type="component" value="Unassembled WGS sequence"/>
</dbReference>
<comment type="catalytic activity">
    <reaction evidence="7 8">
        <text>N(6)-[(R)-dihydrolipoyl]-L-lysyl-[protein] + acetyl-CoA = N(6)-[(R)-S(8)-acetyldihydrolipoyl]-L-lysyl-[protein] + CoA</text>
        <dbReference type="Rhea" id="RHEA:17017"/>
        <dbReference type="Rhea" id="RHEA-COMP:10475"/>
        <dbReference type="Rhea" id="RHEA-COMP:10478"/>
        <dbReference type="ChEBI" id="CHEBI:57287"/>
        <dbReference type="ChEBI" id="CHEBI:57288"/>
        <dbReference type="ChEBI" id="CHEBI:83100"/>
        <dbReference type="ChEBI" id="CHEBI:83111"/>
        <dbReference type="EC" id="2.3.1.12"/>
    </reaction>
</comment>
<organism evidence="13 14">
    <name type="scientific">Gluconacetobacter liquefaciens</name>
    <name type="common">Acetobacter liquefaciens</name>
    <dbReference type="NCBI Taxonomy" id="89584"/>
    <lineage>
        <taxon>Bacteria</taxon>
        <taxon>Pseudomonadati</taxon>
        <taxon>Pseudomonadota</taxon>
        <taxon>Alphaproteobacteria</taxon>
        <taxon>Acetobacterales</taxon>
        <taxon>Acetobacteraceae</taxon>
        <taxon>Gluconacetobacter</taxon>
    </lineage>
</organism>
<keyword evidence="4 8" id="KW-0450">Lipoyl</keyword>
<dbReference type="Gene3D" id="2.40.50.100">
    <property type="match status" value="1"/>
</dbReference>
<dbReference type="InterPro" id="IPR001078">
    <property type="entry name" value="2-oxoacid_DH_actylTfrase"/>
</dbReference>
<keyword evidence="3 8" id="KW-0808">Transferase</keyword>
<dbReference type="PROSITE" id="PS50968">
    <property type="entry name" value="BIOTINYL_LIPOYL"/>
    <property type="match status" value="1"/>
</dbReference>
<dbReference type="Pfam" id="PF00198">
    <property type="entry name" value="2-oxoacid_dh"/>
    <property type="match status" value="1"/>
</dbReference>
<dbReference type="InterPro" id="IPR011053">
    <property type="entry name" value="Single_hybrid_motif"/>
</dbReference>
<dbReference type="InterPro" id="IPR004167">
    <property type="entry name" value="PSBD"/>
</dbReference>
<dbReference type="InterPro" id="IPR023213">
    <property type="entry name" value="CAT-like_dom_sf"/>
</dbReference>
<dbReference type="InterPro" id="IPR036625">
    <property type="entry name" value="E3-bd_dom_sf"/>
</dbReference>
<evidence type="ECO:0000256" key="8">
    <source>
        <dbReference type="RuleBase" id="RU361137"/>
    </source>
</evidence>
<evidence type="ECO:0000256" key="1">
    <source>
        <dbReference type="ARBA" id="ARBA00007317"/>
    </source>
</evidence>
<gene>
    <name evidence="13" type="ORF">C7453_10737</name>
    <name evidence="12" type="ORF">HLH32_11605</name>
</gene>
<dbReference type="CDD" id="cd06849">
    <property type="entry name" value="lipoyl_domain"/>
    <property type="match status" value="1"/>
</dbReference>
<protein>
    <recommendedName>
        <fullName evidence="8">Acetyltransferase component of pyruvate dehydrogenase complex</fullName>
        <ecNumber evidence="8">2.3.1.12</ecNumber>
    </recommendedName>
</protein>
<comment type="subunit">
    <text evidence="2">Forms a 24-polypeptide structural core with octahedral symmetry.</text>
</comment>
<comment type="caution">
    <text evidence="13">The sequence shown here is derived from an EMBL/GenBank/DDBJ whole genome shotgun (WGS) entry which is preliminary data.</text>
</comment>
<feature type="domain" description="Lipoyl-binding" evidence="10">
    <location>
        <begin position="2"/>
        <end position="78"/>
    </location>
</feature>
<feature type="compositionally biased region" description="Pro residues" evidence="9">
    <location>
        <begin position="109"/>
        <end position="119"/>
    </location>
</feature>
<evidence type="ECO:0000259" key="10">
    <source>
        <dbReference type="PROSITE" id="PS50968"/>
    </source>
</evidence>
<evidence type="ECO:0000256" key="5">
    <source>
        <dbReference type="ARBA" id="ARBA00023315"/>
    </source>
</evidence>
<dbReference type="OrthoDB" id="9805770at2"/>
<dbReference type="SUPFAM" id="SSF47005">
    <property type="entry name" value="Peripheral subunit-binding domain of 2-oxo acid dehydrogenase complex"/>
    <property type="match status" value="1"/>
</dbReference>
<evidence type="ECO:0000313" key="14">
    <source>
        <dbReference type="Proteomes" id="UP000254958"/>
    </source>
</evidence>
<dbReference type="PROSITE" id="PS51826">
    <property type="entry name" value="PSBD"/>
    <property type="match status" value="1"/>
</dbReference>
<comment type="function">
    <text evidence="6">The pyruvate dehydrogenase complex catalyzes the overall conversion of pyruvate to acetyl-CoA and CO(2). It contains multiple copies of three enzymatic components: pyruvate dehydrogenase (E1), dihydrolipoamide acetyltransferase (E2) and lipoamide dehydrogenase (E3).</text>
</comment>
<dbReference type="RefSeq" id="WP_114727914.1">
    <property type="nucleotide sequence ID" value="NZ_BJMI01000022.1"/>
</dbReference>
<evidence type="ECO:0000256" key="4">
    <source>
        <dbReference type="ARBA" id="ARBA00022823"/>
    </source>
</evidence>
<dbReference type="GO" id="GO:0006086">
    <property type="term" value="P:pyruvate decarboxylation to acetyl-CoA"/>
    <property type="evidence" value="ECO:0007669"/>
    <property type="project" value="InterPro"/>
</dbReference>
<feature type="region of interest" description="Disordered" evidence="9">
    <location>
        <begin position="167"/>
        <end position="194"/>
    </location>
</feature>
<evidence type="ECO:0000313" key="13">
    <source>
        <dbReference type="EMBL" id="RDI36991.1"/>
    </source>
</evidence>
<dbReference type="Pfam" id="PF00364">
    <property type="entry name" value="Biotin_lipoyl"/>
    <property type="match status" value="1"/>
</dbReference>
<accession>A0A370FZC6</accession>